<dbReference type="PANTHER" id="PTHR43214">
    <property type="entry name" value="TWO-COMPONENT RESPONSE REGULATOR"/>
    <property type="match status" value="1"/>
</dbReference>
<dbReference type="CDD" id="cd17535">
    <property type="entry name" value="REC_NarL-like"/>
    <property type="match status" value="1"/>
</dbReference>
<reference evidence="6 7" key="1">
    <citation type="submission" date="2019-06" db="EMBL/GenBank/DDBJ databases">
        <title>Sequencing the genomes of 1000 actinobacteria strains.</title>
        <authorList>
            <person name="Klenk H.-P."/>
        </authorList>
    </citation>
    <scope>NUCLEOTIDE SEQUENCE [LARGE SCALE GENOMIC DNA]</scope>
    <source>
        <strain evidence="6 7">DSM 45043</strain>
    </source>
</reference>
<dbReference type="InterPro" id="IPR011006">
    <property type="entry name" value="CheY-like_superfamily"/>
</dbReference>
<dbReference type="SUPFAM" id="SSF52172">
    <property type="entry name" value="CheY-like"/>
    <property type="match status" value="1"/>
</dbReference>
<dbReference type="Pfam" id="PF00196">
    <property type="entry name" value="GerE"/>
    <property type="match status" value="1"/>
</dbReference>
<name>A0A543INB8_9ACTN</name>
<dbReference type="InterPro" id="IPR016032">
    <property type="entry name" value="Sig_transdc_resp-reg_C-effctor"/>
</dbReference>
<dbReference type="PROSITE" id="PS50043">
    <property type="entry name" value="HTH_LUXR_2"/>
    <property type="match status" value="1"/>
</dbReference>
<proteinExistence type="predicted"/>
<dbReference type="PROSITE" id="PS50110">
    <property type="entry name" value="RESPONSE_REGULATORY"/>
    <property type="match status" value="1"/>
</dbReference>
<keyword evidence="1 3" id="KW-0597">Phosphoprotein</keyword>
<feature type="domain" description="Response regulatory" evidence="5">
    <location>
        <begin position="14"/>
        <end position="130"/>
    </location>
</feature>
<accession>A0A543INB8</accession>
<protein>
    <submittedName>
        <fullName evidence="6">LuxR family two component transcriptional regulator</fullName>
    </submittedName>
</protein>
<dbReference type="PRINTS" id="PR00038">
    <property type="entry name" value="HTHLUXR"/>
</dbReference>
<dbReference type="GO" id="GO:0000160">
    <property type="term" value="P:phosphorelay signal transduction system"/>
    <property type="evidence" value="ECO:0007669"/>
    <property type="project" value="InterPro"/>
</dbReference>
<dbReference type="AlphaFoldDB" id="A0A543INB8"/>
<dbReference type="CDD" id="cd06170">
    <property type="entry name" value="LuxR_C_like"/>
    <property type="match status" value="1"/>
</dbReference>
<dbReference type="PROSITE" id="PS00622">
    <property type="entry name" value="HTH_LUXR_1"/>
    <property type="match status" value="1"/>
</dbReference>
<evidence type="ECO:0000256" key="2">
    <source>
        <dbReference type="ARBA" id="ARBA00023125"/>
    </source>
</evidence>
<dbReference type="SUPFAM" id="SSF46894">
    <property type="entry name" value="C-terminal effector domain of the bipartite response regulators"/>
    <property type="match status" value="1"/>
</dbReference>
<dbReference type="Pfam" id="PF00072">
    <property type="entry name" value="Response_reg"/>
    <property type="match status" value="1"/>
</dbReference>
<dbReference type="EMBL" id="VFPO01000001">
    <property type="protein sequence ID" value="TQM72085.1"/>
    <property type="molecule type" value="Genomic_DNA"/>
</dbReference>
<evidence type="ECO:0000313" key="7">
    <source>
        <dbReference type="Proteomes" id="UP000316706"/>
    </source>
</evidence>
<feature type="modified residue" description="4-aspartylphosphate" evidence="3">
    <location>
        <position position="65"/>
    </location>
</feature>
<feature type="domain" description="HTH luxR-type" evidence="4">
    <location>
        <begin position="153"/>
        <end position="218"/>
    </location>
</feature>
<dbReference type="Gene3D" id="3.40.50.2300">
    <property type="match status" value="1"/>
</dbReference>
<sequence length="232" mass="24344">MTDNGSGPQGGVIRVLIADDHPVVRQGLRTFLGIQDDIEVVGEAEDGVSAVKLAESLRPDIVLLDLKMPGADGLAALTELKARGVASRVLVLTSVTERGHVLPAVQAGAAGYLYKDVDPQALVQAIRAVNDGHVLFAPDAAEAMLADGAADRDDRGMAALTEREREVLVHIARGRSNREIARALVVSEKTVKTHVSNLLMKLGVQDRTQAALYAVRHGVGGPGETGEAAARG</sequence>
<evidence type="ECO:0000256" key="3">
    <source>
        <dbReference type="PROSITE-ProRule" id="PRU00169"/>
    </source>
</evidence>
<keyword evidence="2" id="KW-0238">DNA-binding</keyword>
<dbReference type="Proteomes" id="UP000316706">
    <property type="component" value="Unassembled WGS sequence"/>
</dbReference>
<dbReference type="InterPro" id="IPR000792">
    <property type="entry name" value="Tscrpt_reg_LuxR_C"/>
</dbReference>
<organism evidence="6 7">
    <name type="scientific">Actinomadura hallensis</name>
    <dbReference type="NCBI Taxonomy" id="337895"/>
    <lineage>
        <taxon>Bacteria</taxon>
        <taxon>Bacillati</taxon>
        <taxon>Actinomycetota</taxon>
        <taxon>Actinomycetes</taxon>
        <taxon>Streptosporangiales</taxon>
        <taxon>Thermomonosporaceae</taxon>
        <taxon>Actinomadura</taxon>
    </lineage>
</organism>
<dbReference type="SMART" id="SM00448">
    <property type="entry name" value="REC"/>
    <property type="match status" value="1"/>
</dbReference>
<evidence type="ECO:0000259" key="5">
    <source>
        <dbReference type="PROSITE" id="PS50110"/>
    </source>
</evidence>
<gene>
    <name evidence="6" type="ORF">FHX41_5871</name>
</gene>
<dbReference type="GO" id="GO:0006355">
    <property type="term" value="P:regulation of DNA-templated transcription"/>
    <property type="evidence" value="ECO:0007669"/>
    <property type="project" value="InterPro"/>
</dbReference>
<dbReference type="SMART" id="SM00421">
    <property type="entry name" value="HTH_LUXR"/>
    <property type="match status" value="1"/>
</dbReference>
<dbReference type="InterPro" id="IPR001789">
    <property type="entry name" value="Sig_transdc_resp-reg_receiver"/>
</dbReference>
<dbReference type="InterPro" id="IPR039420">
    <property type="entry name" value="WalR-like"/>
</dbReference>
<dbReference type="GO" id="GO:0003677">
    <property type="term" value="F:DNA binding"/>
    <property type="evidence" value="ECO:0007669"/>
    <property type="project" value="UniProtKB-KW"/>
</dbReference>
<keyword evidence="7" id="KW-1185">Reference proteome</keyword>
<evidence type="ECO:0000259" key="4">
    <source>
        <dbReference type="PROSITE" id="PS50043"/>
    </source>
</evidence>
<comment type="caution">
    <text evidence="6">The sequence shown here is derived from an EMBL/GenBank/DDBJ whole genome shotgun (WGS) entry which is preliminary data.</text>
</comment>
<dbReference type="PANTHER" id="PTHR43214:SF43">
    <property type="entry name" value="TWO-COMPONENT RESPONSE REGULATOR"/>
    <property type="match status" value="1"/>
</dbReference>
<evidence type="ECO:0000313" key="6">
    <source>
        <dbReference type="EMBL" id="TQM72085.1"/>
    </source>
</evidence>
<dbReference type="InterPro" id="IPR058245">
    <property type="entry name" value="NreC/VraR/RcsB-like_REC"/>
</dbReference>
<evidence type="ECO:0000256" key="1">
    <source>
        <dbReference type="ARBA" id="ARBA00022553"/>
    </source>
</evidence>